<sequence length="428" mass="48268">MGIWTTVKSSPANSPIRFETETGKTLSHADLVNSIQEARHGYWYWTAPSAPEGHTQTMQASQSHDSVDRIYYGRRIMLTEDGSQVSLDYALDKPDLKQWDEDVKYAPQEGLPRYPVRTRYLKPAETAARDNPKETRPLVIHLHGLTGGSHESYVRSTIVAIREHNDVENVVLTARGCNRSPITTPQLFCALWTDDLRYYLSIVKNAQPSRRIYAVGYSLGAAILANFLGQESDVSPLSGACVVSAPWDLYVNHLTLHDSIIGHNVYEPAMAANLNRLIRNNQKVLEQNPVFKERAHAGPAPKSVWEFDDRYTAPFFGFDSVFDYYRSASPVHRLRNIRTPCLILAAEDDPVCGDAAVPYVDASRNPYTHVVSTTTGGHLGWFPLKGQRWHSKVVAKYILAMETIDTRKVHAEFSYPARRFFNGSRLVY</sequence>
<dbReference type="PIRSF" id="PIRSF005211">
    <property type="entry name" value="Ab_hydro_YheT"/>
    <property type="match status" value="1"/>
</dbReference>
<dbReference type="GO" id="GO:0051793">
    <property type="term" value="P:medium-chain fatty acid catabolic process"/>
    <property type="evidence" value="ECO:0007669"/>
    <property type="project" value="TreeGrafter"/>
</dbReference>
<dbReference type="EMBL" id="NDIQ01000022">
    <property type="protein sequence ID" value="PRT56283.1"/>
    <property type="molecule type" value="Genomic_DNA"/>
</dbReference>
<feature type="active site" description="Charge relay system" evidence="4">
    <location>
        <position position="349"/>
    </location>
</feature>
<evidence type="ECO:0000256" key="2">
    <source>
        <dbReference type="ARBA" id="ARBA00022487"/>
    </source>
</evidence>
<organism evidence="6 7">
    <name type="scientific">Wickerhamiella sorbophila</name>
    <dbReference type="NCBI Taxonomy" id="45607"/>
    <lineage>
        <taxon>Eukaryota</taxon>
        <taxon>Fungi</taxon>
        <taxon>Dikarya</taxon>
        <taxon>Ascomycota</taxon>
        <taxon>Saccharomycotina</taxon>
        <taxon>Dipodascomycetes</taxon>
        <taxon>Dipodascales</taxon>
        <taxon>Trichomonascaceae</taxon>
        <taxon>Wickerhamiella</taxon>
    </lineage>
</organism>
<dbReference type="PANTHER" id="PTHR10794">
    <property type="entry name" value="ABHYDROLASE DOMAIN-CONTAINING PROTEIN"/>
    <property type="match status" value="1"/>
</dbReference>
<dbReference type="RefSeq" id="XP_024666228.1">
    <property type="nucleotide sequence ID" value="XM_024810460.1"/>
</dbReference>
<dbReference type="InterPro" id="IPR012020">
    <property type="entry name" value="ABHD4"/>
</dbReference>
<evidence type="ECO:0000259" key="5">
    <source>
        <dbReference type="Pfam" id="PF00561"/>
    </source>
</evidence>
<evidence type="ECO:0000256" key="3">
    <source>
        <dbReference type="ARBA" id="ARBA00022801"/>
    </source>
</evidence>
<dbReference type="Proteomes" id="UP000238350">
    <property type="component" value="Unassembled WGS sequence"/>
</dbReference>
<keyword evidence="7" id="KW-1185">Reference proteome</keyword>
<dbReference type="GO" id="GO:0051792">
    <property type="term" value="P:medium-chain fatty acid biosynthetic process"/>
    <property type="evidence" value="ECO:0007669"/>
    <property type="project" value="TreeGrafter"/>
</dbReference>
<feature type="active site" description="Charge relay system" evidence="4">
    <location>
        <position position="378"/>
    </location>
</feature>
<dbReference type="InterPro" id="IPR000952">
    <property type="entry name" value="AB_hydrolase_4_CS"/>
</dbReference>
<feature type="domain" description="AB hydrolase-1" evidence="5">
    <location>
        <begin position="137"/>
        <end position="378"/>
    </location>
</feature>
<evidence type="ECO:0000256" key="1">
    <source>
        <dbReference type="ARBA" id="ARBA00010884"/>
    </source>
</evidence>
<evidence type="ECO:0000256" key="4">
    <source>
        <dbReference type="PIRSR" id="PIRSR005211-1"/>
    </source>
</evidence>
<proteinExistence type="inferred from homology"/>
<dbReference type="InterPro" id="IPR050960">
    <property type="entry name" value="AB_hydrolase_4_sf"/>
</dbReference>
<comment type="caution">
    <text evidence="6">The sequence shown here is derived from an EMBL/GenBank/DDBJ whole genome shotgun (WGS) entry which is preliminary data.</text>
</comment>
<dbReference type="Pfam" id="PF00561">
    <property type="entry name" value="Abhydrolase_1"/>
    <property type="match status" value="1"/>
</dbReference>
<dbReference type="GO" id="GO:0047372">
    <property type="term" value="F:monoacylglycerol lipase activity"/>
    <property type="evidence" value="ECO:0007669"/>
    <property type="project" value="TreeGrafter"/>
</dbReference>
<dbReference type="InterPro" id="IPR029058">
    <property type="entry name" value="AB_hydrolase_fold"/>
</dbReference>
<name>A0A2T0FMQ2_9ASCO</name>
<gene>
    <name evidence="6" type="ORF">B9G98_03903</name>
</gene>
<accession>A0A2T0FMQ2</accession>
<dbReference type="PANTHER" id="PTHR10794:SF63">
    <property type="entry name" value="ALPHA_BETA HYDROLASE 1, ISOFORM A"/>
    <property type="match status" value="1"/>
</dbReference>
<dbReference type="GeneID" id="36517651"/>
<protein>
    <recommendedName>
        <fullName evidence="5">AB hydrolase-1 domain-containing protein</fullName>
    </recommendedName>
</protein>
<evidence type="ECO:0000313" key="7">
    <source>
        <dbReference type="Proteomes" id="UP000238350"/>
    </source>
</evidence>
<dbReference type="GO" id="GO:0008126">
    <property type="term" value="F:acetylesterase activity"/>
    <property type="evidence" value="ECO:0007669"/>
    <property type="project" value="TreeGrafter"/>
</dbReference>
<dbReference type="OrthoDB" id="5954035at2759"/>
<keyword evidence="2" id="KW-0719">Serine esterase</keyword>
<reference evidence="6 7" key="1">
    <citation type="submission" date="2017-04" db="EMBL/GenBank/DDBJ databases">
        <title>Genome sequencing of [Candida] sorbophila.</title>
        <authorList>
            <person name="Ahn J.O."/>
        </authorList>
    </citation>
    <scope>NUCLEOTIDE SEQUENCE [LARGE SCALE GENOMIC DNA]</scope>
    <source>
        <strain evidence="6 7">DS02</strain>
    </source>
</reference>
<feature type="active site" description="Charge relay system" evidence="4">
    <location>
        <position position="218"/>
    </location>
</feature>
<dbReference type="PROSITE" id="PS01133">
    <property type="entry name" value="UPF0017"/>
    <property type="match status" value="1"/>
</dbReference>
<dbReference type="Gene3D" id="3.40.50.1820">
    <property type="entry name" value="alpha/beta hydrolase"/>
    <property type="match status" value="1"/>
</dbReference>
<dbReference type="AlphaFoldDB" id="A0A2T0FMQ2"/>
<dbReference type="SUPFAM" id="SSF53474">
    <property type="entry name" value="alpha/beta-Hydrolases"/>
    <property type="match status" value="1"/>
</dbReference>
<dbReference type="InterPro" id="IPR000073">
    <property type="entry name" value="AB_hydrolase_1"/>
</dbReference>
<comment type="similarity">
    <text evidence="1">Belongs to the AB hydrolase superfamily. AB hydrolase 4 family.</text>
</comment>
<keyword evidence="3" id="KW-0378">Hydrolase</keyword>
<evidence type="ECO:0000313" key="6">
    <source>
        <dbReference type="EMBL" id="PRT56283.1"/>
    </source>
</evidence>
<dbReference type="STRING" id="45607.A0A2T0FMQ2"/>